<dbReference type="AlphaFoldDB" id="A0A516GRA9"/>
<dbReference type="PRINTS" id="PR00032">
    <property type="entry name" value="HTHARAC"/>
</dbReference>
<dbReference type="InterPro" id="IPR020449">
    <property type="entry name" value="Tscrpt_reg_AraC-type_HTH"/>
</dbReference>
<protein>
    <submittedName>
        <fullName evidence="5">AraC family transcriptional regulator</fullName>
    </submittedName>
</protein>
<organism evidence="5 6">
    <name type="scientific">Formosa sediminum</name>
    <dbReference type="NCBI Taxonomy" id="2594004"/>
    <lineage>
        <taxon>Bacteria</taxon>
        <taxon>Pseudomonadati</taxon>
        <taxon>Bacteroidota</taxon>
        <taxon>Flavobacteriia</taxon>
        <taxon>Flavobacteriales</taxon>
        <taxon>Flavobacteriaceae</taxon>
        <taxon>Formosa</taxon>
    </lineage>
</organism>
<keyword evidence="2" id="KW-0238">DNA-binding</keyword>
<dbReference type="Pfam" id="PF12833">
    <property type="entry name" value="HTH_18"/>
    <property type="match status" value="1"/>
</dbReference>
<dbReference type="EMBL" id="CP041637">
    <property type="protein sequence ID" value="QDO94052.1"/>
    <property type="molecule type" value="Genomic_DNA"/>
</dbReference>
<evidence type="ECO:0000256" key="1">
    <source>
        <dbReference type="ARBA" id="ARBA00023015"/>
    </source>
</evidence>
<accession>A0A516GRA9</accession>
<evidence type="ECO:0000313" key="6">
    <source>
        <dbReference type="Proteomes" id="UP000319209"/>
    </source>
</evidence>
<feature type="domain" description="HTH araC/xylS-type" evidence="4">
    <location>
        <begin position="154"/>
        <end position="252"/>
    </location>
</feature>
<evidence type="ECO:0000313" key="5">
    <source>
        <dbReference type="EMBL" id="QDO94052.1"/>
    </source>
</evidence>
<reference evidence="5 6" key="1">
    <citation type="submission" date="2019-07" db="EMBL/GenBank/DDBJ databases">
        <title>Genome sequencing for Formosa sp. PS13.</title>
        <authorList>
            <person name="Park S.-J."/>
        </authorList>
    </citation>
    <scope>NUCLEOTIDE SEQUENCE [LARGE SCALE GENOMIC DNA]</scope>
    <source>
        <strain evidence="5 6">PS13</strain>
    </source>
</reference>
<gene>
    <name evidence="5" type="ORF">FNB79_08690</name>
</gene>
<dbReference type="KEGG" id="fop:FNB79_08690"/>
<dbReference type="InterPro" id="IPR009057">
    <property type="entry name" value="Homeodomain-like_sf"/>
</dbReference>
<dbReference type="RefSeq" id="WP_143380940.1">
    <property type="nucleotide sequence ID" value="NZ_CP041637.1"/>
</dbReference>
<sequence>MHNSSWTHKIKISKGHYNESDMLSENAFGIYFEFLDEANLIVSFKPLNDKFPVLTKDNNEAVLLNFEREFIEEDDIEYALEIMMLFNNSKRLVVKGTDKTEKIHAVIHMITAELSLETPSYIILKTVLKVLMLHLIRFQNNAFIDQDLNQKRVFQFLKLMEISFLKETKTEYYAAEMGISEKRLNQILKSKLNVTAKQIIQQRQITEAKRRLVKSEITIKELAYVLGFDSISSFSRFFKKFVKVNPSQYRIEHT</sequence>
<dbReference type="SUPFAM" id="SSF46689">
    <property type="entry name" value="Homeodomain-like"/>
    <property type="match status" value="1"/>
</dbReference>
<keyword evidence="3" id="KW-0804">Transcription</keyword>
<dbReference type="SMART" id="SM00342">
    <property type="entry name" value="HTH_ARAC"/>
    <property type="match status" value="1"/>
</dbReference>
<dbReference type="InterPro" id="IPR018062">
    <property type="entry name" value="HTH_AraC-typ_CS"/>
</dbReference>
<evidence type="ECO:0000259" key="4">
    <source>
        <dbReference type="PROSITE" id="PS01124"/>
    </source>
</evidence>
<dbReference type="GO" id="GO:0043565">
    <property type="term" value="F:sequence-specific DNA binding"/>
    <property type="evidence" value="ECO:0007669"/>
    <property type="project" value="InterPro"/>
</dbReference>
<dbReference type="PROSITE" id="PS00041">
    <property type="entry name" value="HTH_ARAC_FAMILY_1"/>
    <property type="match status" value="1"/>
</dbReference>
<keyword evidence="1" id="KW-0805">Transcription regulation</keyword>
<dbReference type="InterPro" id="IPR018060">
    <property type="entry name" value="HTH_AraC"/>
</dbReference>
<name>A0A516GRA9_9FLAO</name>
<evidence type="ECO:0000256" key="2">
    <source>
        <dbReference type="ARBA" id="ARBA00023125"/>
    </source>
</evidence>
<dbReference type="OrthoDB" id="1096411at2"/>
<dbReference type="Proteomes" id="UP000319209">
    <property type="component" value="Chromosome"/>
</dbReference>
<keyword evidence="6" id="KW-1185">Reference proteome</keyword>
<dbReference type="PROSITE" id="PS01124">
    <property type="entry name" value="HTH_ARAC_FAMILY_2"/>
    <property type="match status" value="1"/>
</dbReference>
<dbReference type="PANTHER" id="PTHR43280">
    <property type="entry name" value="ARAC-FAMILY TRANSCRIPTIONAL REGULATOR"/>
    <property type="match status" value="1"/>
</dbReference>
<evidence type="ECO:0000256" key="3">
    <source>
        <dbReference type="ARBA" id="ARBA00023163"/>
    </source>
</evidence>
<proteinExistence type="predicted"/>
<dbReference type="GO" id="GO:0003700">
    <property type="term" value="F:DNA-binding transcription factor activity"/>
    <property type="evidence" value="ECO:0007669"/>
    <property type="project" value="InterPro"/>
</dbReference>
<dbReference type="Gene3D" id="1.10.10.60">
    <property type="entry name" value="Homeodomain-like"/>
    <property type="match status" value="1"/>
</dbReference>
<dbReference type="PANTHER" id="PTHR43280:SF32">
    <property type="entry name" value="TRANSCRIPTIONAL REGULATORY PROTEIN"/>
    <property type="match status" value="1"/>
</dbReference>